<reference evidence="3 4" key="1">
    <citation type="submission" date="2022-05" db="EMBL/GenBank/DDBJ databases">
        <authorList>
            <consortium name="Genoscope - CEA"/>
            <person name="William W."/>
        </authorList>
    </citation>
    <scope>NUCLEOTIDE SEQUENCE [LARGE SCALE GENOMIC DNA]</scope>
</reference>
<feature type="coiled-coil region" evidence="1">
    <location>
        <begin position="61"/>
        <end position="138"/>
    </location>
</feature>
<evidence type="ECO:0000256" key="2">
    <source>
        <dbReference type="SAM" id="MobiDB-lite"/>
    </source>
</evidence>
<organism evidence="3 4">
    <name type="scientific">Porites lobata</name>
    <dbReference type="NCBI Taxonomy" id="104759"/>
    <lineage>
        <taxon>Eukaryota</taxon>
        <taxon>Metazoa</taxon>
        <taxon>Cnidaria</taxon>
        <taxon>Anthozoa</taxon>
        <taxon>Hexacorallia</taxon>
        <taxon>Scleractinia</taxon>
        <taxon>Fungiina</taxon>
        <taxon>Poritidae</taxon>
        <taxon>Porites</taxon>
    </lineage>
</organism>
<keyword evidence="4" id="KW-1185">Reference proteome</keyword>
<feature type="non-terminal residue" evidence="3">
    <location>
        <position position="1"/>
    </location>
</feature>
<evidence type="ECO:0000256" key="1">
    <source>
        <dbReference type="SAM" id="Coils"/>
    </source>
</evidence>
<proteinExistence type="predicted"/>
<sequence length="247" mass="28829">NLPASKWTKEHDVLLAREMLTVEPYKCKNRSRESGQAWDLIAANLNSVHAPRFRVSQKSVRDRARILLKNFKLKIREEEKASGIKVEELSELDLALEEIIEKEKAANAQLDLEESVRKNELQDKANAEEMRLQAMEKLGESKKRKEASGLTAGDQKKKKARRSGSDTLDFMREKMEKDRTMTQEEMAQRRSEQQKMLEQQNNVLNQMQLQQVNQRQQMQDMFSAFMQQSQLQNQTMLAIVEKFTKKD</sequence>
<feature type="compositionally biased region" description="Basic and acidic residues" evidence="2">
    <location>
        <begin position="138"/>
        <end position="147"/>
    </location>
</feature>
<feature type="region of interest" description="Disordered" evidence="2">
    <location>
        <begin position="138"/>
        <end position="168"/>
    </location>
</feature>
<accession>A0ABN8NJC5</accession>
<gene>
    <name evidence="3" type="ORF">PLOB_00020566</name>
</gene>
<dbReference type="Proteomes" id="UP001159405">
    <property type="component" value="Unassembled WGS sequence"/>
</dbReference>
<dbReference type="PANTHER" id="PTHR33309:SF1">
    <property type="entry name" value="MYB_SANT-LIKE DNA-BINDING DOMAIN-CONTAINING PROTEIN"/>
    <property type="match status" value="1"/>
</dbReference>
<evidence type="ECO:0000313" key="3">
    <source>
        <dbReference type="EMBL" id="CAH3111693.1"/>
    </source>
</evidence>
<keyword evidence="1" id="KW-0175">Coiled coil</keyword>
<comment type="caution">
    <text evidence="3">The sequence shown here is derived from an EMBL/GenBank/DDBJ whole genome shotgun (WGS) entry which is preliminary data.</text>
</comment>
<dbReference type="EMBL" id="CALNXK010000024">
    <property type="protein sequence ID" value="CAH3111693.1"/>
    <property type="molecule type" value="Genomic_DNA"/>
</dbReference>
<evidence type="ECO:0000313" key="4">
    <source>
        <dbReference type="Proteomes" id="UP001159405"/>
    </source>
</evidence>
<dbReference type="PANTHER" id="PTHR33309">
    <property type="entry name" value="KERATIN, ULTRA HIGH-SULFUR MATRIX PROTEIN-LIKE"/>
    <property type="match status" value="1"/>
</dbReference>
<feature type="coiled-coil region" evidence="1">
    <location>
        <begin position="190"/>
        <end position="217"/>
    </location>
</feature>
<protein>
    <submittedName>
        <fullName evidence="3">Uncharacterized protein</fullName>
    </submittedName>
</protein>
<name>A0ABN8NJC5_9CNID</name>